<dbReference type="SUPFAM" id="SSF56349">
    <property type="entry name" value="DNA breaking-rejoining enzymes"/>
    <property type="match status" value="1"/>
</dbReference>
<evidence type="ECO:0000256" key="2">
    <source>
        <dbReference type="ARBA" id="ARBA00023125"/>
    </source>
</evidence>
<dbReference type="EMBL" id="JAIOUQ010000016">
    <property type="protein sequence ID" value="MBZ2166973.1"/>
    <property type="molecule type" value="Genomic_DNA"/>
</dbReference>
<comment type="caution">
    <text evidence="7">The sequence shown here is derived from an EMBL/GenBank/DDBJ whole genome shotgun (WGS) entry which is preliminary data.</text>
</comment>
<dbReference type="GO" id="GO:0006310">
    <property type="term" value="P:DNA recombination"/>
    <property type="evidence" value="ECO:0007669"/>
    <property type="project" value="UniProtKB-KW"/>
</dbReference>
<dbReference type="AlphaFoldDB" id="A0A8T5V1P6"/>
<dbReference type="GO" id="GO:0003677">
    <property type="term" value="F:DNA binding"/>
    <property type="evidence" value="ECO:0007669"/>
    <property type="project" value="UniProtKB-UniRule"/>
</dbReference>
<evidence type="ECO:0000256" key="4">
    <source>
        <dbReference type="PROSITE-ProRule" id="PRU01248"/>
    </source>
</evidence>
<dbReference type="Gene3D" id="1.10.443.10">
    <property type="entry name" value="Intergrase catalytic core"/>
    <property type="match status" value="1"/>
</dbReference>
<dbReference type="Pfam" id="PF00589">
    <property type="entry name" value="Phage_integrase"/>
    <property type="match status" value="1"/>
</dbReference>
<dbReference type="PANTHER" id="PTHR30349:SF41">
    <property type="entry name" value="INTEGRASE_RECOMBINASE PROTEIN MJ0367-RELATED"/>
    <property type="match status" value="1"/>
</dbReference>
<keyword evidence="1" id="KW-0229">DNA integration</keyword>
<dbReference type="PROSITE" id="PS51900">
    <property type="entry name" value="CB"/>
    <property type="match status" value="1"/>
</dbReference>
<dbReference type="Gene3D" id="1.10.150.130">
    <property type="match status" value="1"/>
</dbReference>
<dbReference type="InterPro" id="IPR044068">
    <property type="entry name" value="CB"/>
</dbReference>
<keyword evidence="2 4" id="KW-0238">DNA-binding</keyword>
<name>A0A8T5V1P6_9EURY</name>
<dbReference type="InterPro" id="IPR010998">
    <property type="entry name" value="Integrase_recombinase_N"/>
</dbReference>
<dbReference type="Proteomes" id="UP000825933">
    <property type="component" value="Unassembled WGS sequence"/>
</dbReference>
<sequence>MDIKSDRHFQDLIISRNLRKSSIKEYAKSLNQYCVFINKNPTELIEEAENQEDQQIRMKNRNIKRYILDYYKYLKDRNLRYNTIKKQLAVIKTFYHEYDIETPRFKLVEDEIPETVYSTDLPGHDEIKKILNNCNKKYQAIISTMASSGMGRAEIQHLKIKDFFSAINYSGNVEELNSILDTKDINHVASWKVFRIKTNMPYVTFSSPESIKLIVEYLLASERRNMKIEDPLFTSIGTRALTNPAFEGMFTTINRRCGFGKTGYHHYFSSHKLRKFFATTLTIHQVPKIYVDWMLGHKINRVDDSYFKIDIEALKNEYIRILPYLMFREKVEVHRMESEDYKELQTLRSDMSSVKQFMKDKGWMEEYKTKL</sequence>
<dbReference type="RefSeq" id="WP_223792507.1">
    <property type="nucleotide sequence ID" value="NZ_JAIOUQ010000016.1"/>
</dbReference>
<dbReference type="InterPro" id="IPR011010">
    <property type="entry name" value="DNA_brk_join_enz"/>
</dbReference>
<evidence type="ECO:0000259" key="5">
    <source>
        <dbReference type="PROSITE" id="PS51898"/>
    </source>
</evidence>
<evidence type="ECO:0000259" key="6">
    <source>
        <dbReference type="PROSITE" id="PS51900"/>
    </source>
</evidence>
<organism evidence="7 8">
    <name type="scientific">Methanobacterium spitsbergense</name>
    <dbReference type="NCBI Taxonomy" id="2874285"/>
    <lineage>
        <taxon>Archaea</taxon>
        <taxon>Methanobacteriati</taxon>
        <taxon>Methanobacteriota</taxon>
        <taxon>Methanomada group</taxon>
        <taxon>Methanobacteria</taxon>
        <taxon>Methanobacteriales</taxon>
        <taxon>Methanobacteriaceae</taxon>
        <taxon>Methanobacterium</taxon>
    </lineage>
</organism>
<dbReference type="PANTHER" id="PTHR30349">
    <property type="entry name" value="PHAGE INTEGRASE-RELATED"/>
    <property type="match status" value="1"/>
</dbReference>
<gene>
    <name evidence="7" type="ORF">K8N75_13090</name>
</gene>
<dbReference type="InterPro" id="IPR050090">
    <property type="entry name" value="Tyrosine_recombinase_XerCD"/>
</dbReference>
<accession>A0A8T5V1P6</accession>
<keyword evidence="3" id="KW-0233">DNA recombination</keyword>
<dbReference type="GO" id="GO:0015074">
    <property type="term" value="P:DNA integration"/>
    <property type="evidence" value="ECO:0007669"/>
    <property type="project" value="UniProtKB-KW"/>
</dbReference>
<feature type="domain" description="Tyr recombinase" evidence="5">
    <location>
        <begin position="111"/>
        <end position="319"/>
    </location>
</feature>
<evidence type="ECO:0000256" key="1">
    <source>
        <dbReference type="ARBA" id="ARBA00022908"/>
    </source>
</evidence>
<protein>
    <submittedName>
        <fullName evidence="7">Site-specific integrase</fullName>
    </submittedName>
</protein>
<proteinExistence type="predicted"/>
<dbReference type="PROSITE" id="PS51898">
    <property type="entry name" value="TYR_RECOMBINASE"/>
    <property type="match status" value="1"/>
</dbReference>
<evidence type="ECO:0000256" key="3">
    <source>
        <dbReference type="ARBA" id="ARBA00023172"/>
    </source>
</evidence>
<evidence type="ECO:0000313" key="8">
    <source>
        <dbReference type="Proteomes" id="UP000825933"/>
    </source>
</evidence>
<dbReference type="InterPro" id="IPR013762">
    <property type="entry name" value="Integrase-like_cat_sf"/>
</dbReference>
<evidence type="ECO:0000313" key="7">
    <source>
        <dbReference type="EMBL" id="MBZ2166973.1"/>
    </source>
</evidence>
<reference evidence="8" key="1">
    <citation type="journal article" date="2022" name="Microbiol. Resour. Announc.">
        <title>Draft Genome Sequence of a Methanogenic Archaeon from West Spitsbergen Permafrost.</title>
        <authorList>
            <person name="Trubitsyn V."/>
            <person name="Rivkina E."/>
            <person name="Shcherbakova V."/>
        </authorList>
    </citation>
    <scope>NUCLEOTIDE SEQUENCE [LARGE SCALE GENOMIC DNA]</scope>
    <source>
        <strain evidence="8">VT</strain>
    </source>
</reference>
<keyword evidence="8" id="KW-1185">Reference proteome</keyword>
<feature type="domain" description="Core-binding (CB)" evidence="6">
    <location>
        <begin position="1"/>
        <end position="99"/>
    </location>
</feature>
<dbReference type="InterPro" id="IPR002104">
    <property type="entry name" value="Integrase_catalytic"/>
</dbReference>